<sequence>MIFMLIHLKILMEIGLIIKNLNQMTMIDIIKNNIYQMICMYGPI</sequence>
<organism evidence="1">
    <name type="scientific">viral metagenome</name>
    <dbReference type="NCBI Taxonomy" id="1070528"/>
    <lineage>
        <taxon>unclassified sequences</taxon>
        <taxon>metagenomes</taxon>
        <taxon>organismal metagenomes</taxon>
    </lineage>
</organism>
<name>A0A6C0ENW3_9ZZZZ</name>
<accession>A0A6C0ENW3</accession>
<proteinExistence type="predicted"/>
<dbReference type="AlphaFoldDB" id="A0A6C0ENW3"/>
<evidence type="ECO:0000313" key="1">
    <source>
        <dbReference type="EMBL" id="QHT30707.1"/>
    </source>
</evidence>
<dbReference type="EMBL" id="MN738908">
    <property type="protein sequence ID" value="QHT30707.1"/>
    <property type="molecule type" value="Genomic_DNA"/>
</dbReference>
<reference evidence="1" key="1">
    <citation type="journal article" date="2020" name="Nature">
        <title>Giant virus diversity and host interactions through global metagenomics.</title>
        <authorList>
            <person name="Schulz F."/>
            <person name="Roux S."/>
            <person name="Paez-Espino D."/>
            <person name="Jungbluth S."/>
            <person name="Walsh D.A."/>
            <person name="Denef V.J."/>
            <person name="McMahon K.D."/>
            <person name="Konstantinidis K.T."/>
            <person name="Eloe-Fadrosh E.A."/>
            <person name="Kyrpides N.C."/>
            <person name="Woyke T."/>
        </authorList>
    </citation>
    <scope>NUCLEOTIDE SEQUENCE</scope>
    <source>
        <strain evidence="1">GVMAG-M-3300009151-35</strain>
    </source>
</reference>
<protein>
    <submittedName>
        <fullName evidence="1">Uncharacterized protein</fullName>
    </submittedName>
</protein>